<name>A0ABV5HZ19_9RHOB</name>
<proteinExistence type="predicted"/>
<evidence type="ECO:0000313" key="3">
    <source>
        <dbReference type="Proteomes" id="UP001589670"/>
    </source>
</evidence>
<keyword evidence="1" id="KW-0812">Transmembrane</keyword>
<evidence type="ECO:0000313" key="2">
    <source>
        <dbReference type="EMBL" id="MFB9149661.1"/>
    </source>
</evidence>
<feature type="transmembrane region" description="Helical" evidence="1">
    <location>
        <begin position="6"/>
        <end position="24"/>
    </location>
</feature>
<reference evidence="2 3" key="1">
    <citation type="submission" date="2024-09" db="EMBL/GenBank/DDBJ databases">
        <authorList>
            <person name="Sun Q."/>
            <person name="Mori K."/>
        </authorList>
    </citation>
    <scope>NUCLEOTIDE SEQUENCE [LARGE SCALE GENOMIC DNA]</scope>
    <source>
        <strain evidence="2 3">CECT 9424</strain>
    </source>
</reference>
<protein>
    <submittedName>
        <fullName evidence="2">Uncharacterized protein</fullName>
    </submittedName>
</protein>
<sequence>MSNVEIVICVVVVSVSVLLIIYMLHIAKSSGRVRLHDPERVRRFVESAPYDRLKDVLDDYER</sequence>
<organism evidence="2 3">
    <name type="scientific">Roseovarius ramblicola</name>
    <dbReference type="NCBI Taxonomy" id="2022336"/>
    <lineage>
        <taxon>Bacteria</taxon>
        <taxon>Pseudomonadati</taxon>
        <taxon>Pseudomonadota</taxon>
        <taxon>Alphaproteobacteria</taxon>
        <taxon>Rhodobacterales</taxon>
        <taxon>Roseobacteraceae</taxon>
        <taxon>Roseovarius</taxon>
    </lineage>
</organism>
<comment type="caution">
    <text evidence="2">The sequence shown here is derived from an EMBL/GenBank/DDBJ whole genome shotgun (WGS) entry which is preliminary data.</text>
</comment>
<dbReference type="EMBL" id="JBHMEC010000012">
    <property type="protein sequence ID" value="MFB9149661.1"/>
    <property type="molecule type" value="Genomic_DNA"/>
</dbReference>
<keyword evidence="1" id="KW-0472">Membrane</keyword>
<evidence type="ECO:0000256" key="1">
    <source>
        <dbReference type="SAM" id="Phobius"/>
    </source>
</evidence>
<dbReference type="RefSeq" id="WP_377068802.1">
    <property type="nucleotide sequence ID" value="NZ_JBHMEC010000012.1"/>
</dbReference>
<gene>
    <name evidence="2" type="ORF">ACFFU4_07870</name>
</gene>
<dbReference type="Proteomes" id="UP001589670">
    <property type="component" value="Unassembled WGS sequence"/>
</dbReference>
<keyword evidence="1" id="KW-1133">Transmembrane helix</keyword>
<keyword evidence="3" id="KW-1185">Reference proteome</keyword>
<accession>A0ABV5HZ19</accession>